<feature type="compositionally biased region" description="Acidic residues" evidence="2">
    <location>
        <begin position="1"/>
        <end position="22"/>
    </location>
</feature>
<dbReference type="EMBL" id="NCXM01000042">
    <property type="protein sequence ID" value="OSC22099.1"/>
    <property type="molecule type" value="Genomic_DNA"/>
</dbReference>
<evidence type="ECO:0000313" key="4">
    <source>
        <dbReference type="Proteomes" id="UP000242320"/>
    </source>
</evidence>
<feature type="region of interest" description="Disordered" evidence="2">
    <location>
        <begin position="1"/>
        <end position="27"/>
    </location>
</feature>
<evidence type="ECO:0000256" key="1">
    <source>
        <dbReference type="SAM" id="Coils"/>
    </source>
</evidence>
<sequence>MTDDDDLADDLADLDDEDEDGGDLGTGQGHAAVLHWVESLGARFDFTDSVDDAVRLAAQQPCPIAGCLGGHSVLARDARGHLRTIASTDGDDQVVDRLNHLLRMRERRRELRKRLADAERMRQRRARNLAALEEREDPDDGLE</sequence>
<evidence type="ECO:0000313" key="3">
    <source>
        <dbReference type="EMBL" id="OSC22099.1"/>
    </source>
</evidence>
<protein>
    <submittedName>
        <fullName evidence="3">Uncharacterized protein</fullName>
    </submittedName>
</protein>
<comment type="caution">
    <text evidence="3">The sequence shown here is derived from an EMBL/GenBank/DDBJ whole genome shotgun (WGS) entry which is preliminary data.</text>
</comment>
<organism evidence="3 4">
    <name type="scientific">Mycolicibacterium vulneris</name>
    <dbReference type="NCBI Taxonomy" id="547163"/>
    <lineage>
        <taxon>Bacteria</taxon>
        <taxon>Bacillati</taxon>
        <taxon>Actinomycetota</taxon>
        <taxon>Actinomycetes</taxon>
        <taxon>Mycobacteriales</taxon>
        <taxon>Mycobacteriaceae</taxon>
        <taxon>Mycolicibacterium</taxon>
    </lineage>
</organism>
<evidence type="ECO:0000256" key="2">
    <source>
        <dbReference type="SAM" id="MobiDB-lite"/>
    </source>
</evidence>
<name>A0A1X2KJZ1_9MYCO</name>
<feature type="coiled-coil region" evidence="1">
    <location>
        <begin position="101"/>
        <end position="135"/>
    </location>
</feature>
<dbReference type="RefSeq" id="WP_085292753.1">
    <property type="nucleotide sequence ID" value="NZ_NCXM01000042.1"/>
</dbReference>
<keyword evidence="1" id="KW-0175">Coiled coil</keyword>
<dbReference type="Proteomes" id="UP000242320">
    <property type="component" value="Unassembled WGS sequence"/>
</dbReference>
<gene>
    <name evidence="3" type="ORF">B8W69_26975</name>
</gene>
<keyword evidence="4" id="KW-1185">Reference proteome</keyword>
<reference evidence="3 4" key="1">
    <citation type="submission" date="2017-04" db="EMBL/GenBank/DDBJ databases">
        <title>The new phylogeny of genus Mycobacterium.</title>
        <authorList>
            <person name="Tortoli E."/>
            <person name="Trovato A."/>
            <person name="Cirillo D.M."/>
        </authorList>
    </citation>
    <scope>NUCLEOTIDE SEQUENCE [LARGE SCALE GENOMIC DNA]</scope>
    <source>
        <strain evidence="3 4">DSM 45247</strain>
    </source>
</reference>
<dbReference type="AlphaFoldDB" id="A0A1X2KJZ1"/>
<accession>A0A1X2KJZ1</accession>
<proteinExistence type="predicted"/>